<organism evidence="1 2">
    <name type="scientific">Ogataea philodendri</name>
    <dbReference type="NCBI Taxonomy" id="1378263"/>
    <lineage>
        <taxon>Eukaryota</taxon>
        <taxon>Fungi</taxon>
        <taxon>Dikarya</taxon>
        <taxon>Ascomycota</taxon>
        <taxon>Saccharomycotina</taxon>
        <taxon>Pichiomycetes</taxon>
        <taxon>Pichiales</taxon>
        <taxon>Pichiaceae</taxon>
        <taxon>Ogataea</taxon>
    </lineage>
</organism>
<dbReference type="EMBL" id="JAEUBE010000511">
    <property type="protein sequence ID" value="KAH3660066.1"/>
    <property type="molecule type" value="Genomic_DNA"/>
</dbReference>
<dbReference type="Proteomes" id="UP000769157">
    <property type="component" value="Unassembled WGS sequence"/>
</dbReference>
<protein>
    <submittedName>
        <fullName evidence="1">Uncharacterized protein</fullName>
    </submittedName>
</protein>
<dbReference type="GeneID" id="70239235"/>
<sequence length="271" mass="30732">MPVFESPAVYVQSTLTTLATYFISHAYLREMLDVHVTDANFLPLSAPNRAFHIRRDNDRRQVLVNVFNEKGEKVYIFQRESALNPTWSLRTLPSYKEVATIRCGFFLKSLDFHNKPGLQHRVINSESGWSGRLRTFYLTDGHKYGWTRNSKYLEKFTNPGGNDEEVRERVAKVRLMRQRKFDYELTLDDTKVDPEVAMATAFVAMMTFWGLGDITETVGPTALVKKEEEVVAPVAAPVAPAAPKAEVERSGPNITLVMDADNDADLIIEKA</sequence>
<evidence type="ECO:0000313" key="1">
    <source>
        <dbReference type="EMBL" id="KAH3660066.1"/>
    </source>
</evidence>
<evidence type="ECO:0000313" key="2">
    <source>
        <dbReference type="Proteomes" id="UP000769157"/>
    </source>
</evidence>
<name>A0A9P8SZZ6_9ASCO</name>
<accession>A0A9P8SZZ6</accession>
<gene>
    <name evidence="1" type="ORF">OGAPHI_007271</name>
</gene>
<comment type="caution">
    <text evidence="1">The sequence shown here is derived from an EMBL/GenBank/DDBJ whole genome shotgun (WGS) entry which is preliminary data.</text>
</comment>
<reference evidence="1" key="1">
    <citation type="journal article" date="2021" name="Open Biol.">
        <title>Shared evolutionary footprints suggest mitochondrial oxidative damage underlies multiple complex I losses in fungi.</title>
        <authorList>
            <person name="Schikora-Tamarit M.A."/>
            <person name="Marcet-Houben M."/>
            <person name="Nosek J."/>
            <person name="Gabaldon T."/>
        </authorList>
    </citation>
    <scope>NUCLEOTIDE SEQUENCE</scope>
    <source>
        <strain evidence="1">CBS6075</strain>
    </source>
</reference>
<dbReference type="AlphaFoldDB" id="A0A9P8SZZ6"/>
<dbReference type="OrthoDB" id="4009808at2759"/>
<proteinExistence type="predicted"/>
<keyword evidence="2" id="KW-1185">Reference proteome</keyword>
<dbReference type="RefSeq" id="XP_046057777.1">
    <property type="nucleotide sequence ID" value="XM_046208649.1"/>
</dbReference>
<reference evidence="1" key="2">
    <citation type="submission" date="2021-01" db="EMBL/GenBank/DDBJ databases">
        <authorList>
            <person name="Schikora-Tamarit M.A."/>
        </authorList>
    </citation>
    <scope>NUCLEOTIDE SEQUENCE</scope>
    <source>
        <strain evidence="1">CBS6075</strain>
    </source>
</reference>